<evidence type="ECO:0000259" key="1">
    <source>
        <dbReference type="Pfam" id="PF19994"/>
    </source>
</evidence>
<dbReference type="InterPro" id="IPR045523">
    <property type="entry name" value="GASH"/>
</dbReference>
<sequence length="360" mass="40455">MLQELINEQVLIITDDSYFVRLKKASDELSKRILKNKESINSFVSVALDPKVAIEDPIIDEVKGLIVKNWPTFLSFTKDTPVTFIRAVILEALEFISKDLKVANKIWLSGRNTTKYFSLVEKERNVVQTFLNGLGSRVEQDASKTWSVPKTNDLMKIGEVASAVSDEVKRMLSEQTPGLPIPQGEINSSISKVIGGKYSLLLEQNKMLHLRTQMLWWKESLFSVLLKVGYDEISSSALPLVLALDGNSLVPQIFPKSVDYFIKEVQRDVQKMEEGESLLVELIEGLVSSNEVALIRKNLNEPLNNGYERISLLDFIGGLISGKYKIGEIEKKVGVSLGVKLRPSEFGLWLFHDLQSAKLI</sequence>
<comment type="caution">
    <text evidence="2">The sequence shown here is derived from an EMBL/GenBank/DDBJ whole genome shotgun (WGS) entry which is preliminary data.</text>
</comment>
<accession>A0A3M9MCT1</accession>
<organism evidence="2 3">
    <name type="scientific">Rufibacter latericius</name>
    <dbReference type="NCBI Taxonomy" id="2487040"/>
    <lineage>
        <taxon>Bacteria</taxon>
        <taxon>Pseudomonadati</taxon>
        <taxon>Bacteroidota</taxon>
        <taxon>Cytophagia</taxon>
        <taxon>Cytophagales</taxon>
        <taxon>Hymenobacteraceae</taxon>
        <taxon>Rufibacter</taxon>
    </lineage>
</organism>
<evidence type="ECO:0000313" key="3">
    <source>
        <dbReference type="Proteomes" id="UP000272117"/>
    </source>
</evidence>
<dbReference type="RefSeq" id="WP_123128297.1">
    <property type="nucleotide sequence ID" value="NZ_RJJD01000015.1"/>
</dbReference>
<dbReference type="AlphaFoldDB" id="A0A3M9MCT1"/>
<dbReference type="Proteomes" id="UP000272117">
    <property type="component" value="Unassembled WGS sequence"/>
</dbReference>
<dbReference type="Pfam" id="PF19994">
    <property type="entry name" value="GASH"/>
    <property type="match status" value="2"/>
</dbReference>
<name>A0A3M9MCT1_9BACT</name>
<gene>
    <name evidence="2" type="ORF">EFB08_17645</name>
</gene>
<reference evidence="2 3" key="1">
    <citation type="submission" date="2018-11" db="EMBL/GenBank/DDBJ databases">
        <title>Rufibacter latericius sp. nov., isolated from water in Baiyang Lake.</title>
        <authorList>
            <person name="Yang Y."/>
        </authorList>
    </citation>
    <scope>NUCLEOTIDE SEQUENCE [LARGE SCALE GENOMIC DNA]</scope>
    <source>
        <strain evidence="2 3">R-22-1c-1</strain>
    </source>
</reference>
<feature type="domain" description="GTPase-associated system helical" evidence="1">
    <location>
        <begin position="201"/>
        <end position="359"/>
    </location>
</feature>
<keyword evidence="3" id="KW-1185">Reference proteome</keyword>
<protein>
    <recommendedName>
        <fullName evidence="1">GTPase-associated system helical domain-containing protein</fullName>
    </recommendedName>
</protein>
<dbReference type="EMBL" id="RJJD01000015">
    <property type="protein sequence ID" value="RNI23372.1"/>
    <property type="molecule type" value="Genomic_DNA"/>
</dbReference>
<evidence type="ECO:0000313" key="2">
    <source>
        <dbReference type="EMBL" id="RNI23372.1"/>
    </source>
</evidence>
<feature type="domain" description="GTPase-associated system helical" evidence="1">
    <location>
        <begin position="13"/>
        <end position="155"/>
    </location>
</feature>
<dbReference type="OrthoDB" id="958025at2"/>
<proteinExistence type="predicted"/>